<feature type="coiled-coil region" evidence="1">
    <location>
        <begin position="90"/>
        <end position="117"/>
    </location>
</feature>
<dbReference type="Gene3D" id="2.40.30.170">
    <property type="match status" value="1"/>
</dbReference>
<dbReference type="InterPro" id="IPR058636">
    <property type="entry name" value="Beta-barrel_YknX"/>
</dbReference>
<gene>
    <name evidence="6" type="ORF">psyc5s11_09840</name>
</gene>
<dbReference type="PANTHER" id="PTHR30469">
    <property type="entry name" value="MULTIDRUG RESISTANCE PROTEIN MDTA"/>
    <property type="match status" value="1"/>
</dbReference>
<dbReference type="Gene3D" id="2.40.420.20">
    <property type="match status" value="1"/>
</dbReference>
<feature type="domain" description="YbhG-like alpha-helical hairpin" evidence="3">
    <location>
        <begin position="88"/>
        <end position="189"/>
    </location>
</feature>
<dbReference type="InterPro" id="IPR059052">
    <property type="entry name" value="HH_YbhG-like"/>
</dbReference>
<protein>
    <submittedName>
        <fullName evidence="6">RND transporter</fullName>
    </submittedName>
</protein>
<keyword evidence="2" id="KW-1133">Transmembrane helix</keyword>
<sequence length="411" mass="44966">MKKKRIYWAITIIILCIVSGLIYVKMQGGQAVETTVTEKGEIKQYIEDIAVVKSNKRQTVYIEGAGKINNIEVNVGDYVKKGDVLLTMDKQDLELKLKDATAKIEAAKAQLASTDSSNYVNKIEIAQAAVDSAKVNYESITRDLNNAKTLFESDAISQQELNKAEDAYKTAEVTLKSANLQVEDAKDGAPDYLKDGYMAVIEQAVILRDSVMREIEKQQVLASIDGIILEKLVDENSMGVTGTVAFLIGDIKSLELEGNILSDDIYKVQIGNEVEVSGKAMGDLSVEGKIIKIAPEAKNITSSLGVNQKRVPVTIQINGETSLLRPGYDLDIKIITQVKSDTLVIPDSAVFDYKGSSCVFIVDSGKAVIREIKKGIESEKTIEVLEGLKEGEKILIKPDNNIKEGMKIKLG</sequence>
<evidence type="ECO:0000256" key="2">
    <source>
        <dbReference type="SAM" id="Phobius"/>
    </source>
</evidence>
<dbReference type="Pfam" id="PF25989">
    <property type="entry name" value="YknX_C"/>
    <property type="match status" value="1"/>
</dbReference>
<name>A0ABM7SZ13_9CLOT</name>
<proteinExistence type="predicted"/>
<evidence type="ECO:0000313" key="6">
    <source>
        <dbReference type="EMBL" id="BCZ44917.1"/>
    </source>
</evidence>
<evidence type="ECO:0000259" key="4">
    <source>
        <dbReference type="Pfam" id="PF25989"/>
    </source>
</evidence>
<dbReference type="Pfam" id="PF25990">
    <property type="entry name" value="Beta-barrel_YknX"/>
    <property type="match status" value="1"/>
</dbReference>
<evidence type="ECO:0000256" key="1">
    <source>
        <dbReference type="SAM" id="Coils"/>
    </source>
</evidence>
<dbReference type="SUPFAM" id="SSF111369">
    <property type="entry name" value="HlyD-like secretion proteins"/>
    <property type="match status" value="1"/>
</dbReference>
<feature type="domain" description="YknX-like beta-barrel" evidence="5">
    <location>
        <begin position="255"/>
        <end position="334"/>
    </location>
</feature>
<dbReference type="Gene3D" id="2.40.50.100">
    <property type="match status" value="1"/>
</dbReference>
<reference evidence="7" key="1">
    <citation type="submission" date="2021-07" db="EMBL/GenBank/DDBJ databases">
        <title>Complete genome sequencing of a Clostridium isolate.</title>
        <authorList>
            <person name="Ueki A."/>
            <person name="Tonouchi A."/>
        </authorList>
    </citation>
    <scope>NUCLEOTIDE SEQUENCE [LARGE SCALE GENOMIC DNA]</scope>
    <source>
        <strain evidence="7">C5S11</strain>
    </source>
</reference>
<accession>A0ABM7SZ13</accession>
<organism evidence="6 7">
    <name type="scientific">Clostridium gelidum</name>
    <dbReference type="NCBI Taxonomy" id="704125"/>
    <lineage>
        <taxon>Bacteria</taxon>
        <taxon>Bacillati</taxon>
        <taxon>Bacillota</taxon>
        <taxon>Clostridia</taxon>
        <taxon>Eubacteriales</taxon>
        <taxon>Clostridiaceae</taxon>
        <taxon>Clostridium</taxon>
    </lineage>
</organism>
<feature type="transmembrane region" description="Helical" evidence="2">
    <location>
        <begin position="6"/>
        <end position="24"/>
    </location>
</feature>
<dbReference type="EMBL" id="AP024849">
    <property type="protein sequence ID" value="BCZ44917.1"/>
    <property type="molecule type" value="Genomic_DNA"/>
</dbReference>
<dbReference type="Pfam" id="PF25881">
    <property type="entry name" value="HH_YBHG"/>
    <property type="match status" value="1"/>
</dbReference>
<keyword evidence="7" id="KW-1185">Reference proteome</keyword>
<keyword evidence="1" id="KW-0175">Coiled coil</keyword>
<evidence type="ECO:0000259" key="3">
    <source>
        <dbReference type="Pfam" id="PF25881"/>
    </source>
</evidence>
<feature type="domain" description="YknX-like C-terminal permuted SH3-like" evidence="4">
    <location>
        <begin position="343"/>
        <end position="409"/>
    </location>
</feature>
<evidence type="ECO:0000259" key="5">
    <source>
        <dbReference type="Pfam" id="PF25990"/>
    </source>
</evidence>
<keyword evidence="2" id="KW-0472">Membrane</keyword>
<dbReference type="Gene3D" id="1.10.287.470">
    <property type="entry name" value="Helix hairpin bin"/>
    <property type="match status" value="2"/>
</dbReference>
<dbReference type="PANTHER" id="PTHR30469:SF33">
    <property type="entry name" value="SLR1207 PROTEIN"/>
    <property type="match status" value="1"/>
</dbReference>
<dbReference type="Proteomes" id="UP000824633">
    <property type="component" value="Chromosome"/>
</dbReference>
<evidence type="ECO:0000313" key="7">
    <source>
        <dbReference type="Proteomes" id="UP000824633"/>
    </source>
</evidence>
<dbReference type="RefSeq" id="WP_224036562.1">
    <property type="nucleotide sequence ID" value="NZ_AP024849.1"/>
</dbReference>
<keyword evidence="2" id="KW-0812">Transmembrane</keyword>
<dbReference type="InterPro" id="IPR058637">
    <property type="entry name" value="YknX-like_C"/>
</dbReference>